<accession>A0A9D4LK59</accession>
<keyword evidence="2" id="KW-1185">Reference proteome</keyword>
<evidence type="ECO:0000313" key="1">
    <source>
        <dbReference type="EMBL" id="KAH3858927.1"/>
    </source>
</evidence>
<dbReference type="AlphaFoldDB" id="A0A9D4LK59"/>
<reference evidence="1" key="2">
    <citation type="submission" date="2020-11" db="EMBL/GenBank/DDBJ databases">
        <authorList>
            <person name="McCartney M.A."/>
            <person name="Auch B."/>
            <person name="Kono T."/>
            <person name="Mallez S."/>
            <person name="Becker A."/>
            <person name="Gohl D.M."/>
            <person name="Silverstein K.A.T."/>
            <person name="Koren S."/>
            <person name="Bechman K.B."/>
            <person name="Herman A."/>
            <person name="Abrahante J.E."/>
            <person name="Garbe J."/>
        </authorList>
    </citation>
    <scope>NUCLEOTIDE SEQUENCE</scope>
    <source>
        <strain evidence="1">Duluth1</strain>
        <tissue evidence="1">Whole animal</tissue>
    </source>
</reference>
<name>A0A9D4LK59_DREPO</name>
<organism evidence="1 2">
    <name type="scientific">Dreissena polymorpha</name>
    <name type="common">Zebra mussel</name>
    <name type="synonym">Mytilus polymorpha</name>
    <dbReference type="NCBI Taxonomy" id="45954"/>
    <lineage>
        <taxon>Eukaryota</taxon>
        <taxon>Metazoa</taxon>
        <taxon>Spiralia</taxon>
        <taxon>Lophotrochozoa</taxon>
        <taxon>Mollusca</taxon>
        <taxon>Bivalvia</taxon>
        <taxon>Autobranchia</taxon>
        <taxon>Heteroconchia</taxon>
        <taxon>Euheterodonta</taxon>
        <taxon>Imparidentia</taxon>
        <taxon>Neoheterodontei</taxon>
        <taxon>Myida</taxon>
        <taxon>Dreissenoidea</taxon>
        <taxon>Dreissenidae</taxon>
        <taxon>Dreissena</taxon>
    </lineage>
</organism>
<gene>
    <name evidence="1" type="ORF">DPMN_101572</name>
</gene>
<dbReference type="Proteomes" id="UP000828390">
    <property type="component" value="Unassembled WGS sequence"/>
</dbReference>
<proteinExistence type="predicted"/>
<protein>
    <submittedName>
        <fullName evidence="1">Uncharacterized protein</fullName>
    </submittedName>
</protein>
<evidence type="ECO:0000313" key="2">
    <source>
        <dbReference type="Proteomes" id="UP000828390"/>
    </source>
</evidence>
<dbReference type="EMBL" id="JAIWYP010000003">
    <property type="protein sequence ID" value="KAH3858927.1"/>
    <property type="molecule type" value="Genomic_DNA"/>
</dbReference>
<reference evidence="1" key="1">
    <citation type="journal article" date="2019" name="bioRxiv">
        <title>The Genome of the Zebra Mussel, Dreissena polymorpha: A Resource for Invasive Species Research.</title>
        <authorList>
            <person name="McCartney M.A."/>
            <person name="Auch B."/>
            <person name="Kono T."/>
            <person name="Mallez S."/>
            <person name="Zhang Y."/>
            <person name="Obille A."/>
            <person name="Becker A."/>
            <person name="Abrahante J.E."/>
            <person name="Garbe J."/>
            <person name="Badalamenti J.P."/>
            <person name="Herman A."/>
            <person name="Mangelson H."/>
            <person name="Liachko I."/>
            <person name="Sullivan S."/>
            <person name="Sone E.D."/>
            <person name="Koren S."/>
            <person name="Silverstein K.A.T."/>
            <person name="Beckman K.B."/>
            <person name="Gohl D.M."/>
        </authorList>
    </citation>
    <scope>NUCLEOTIDE SEQUENCE</scope>
    <source>
        <strain evidence="1">Duluth1</strain>
        <tissue evidence="1">Whole animal</tissue>
    </source>
</reference>
<sequence length="51" mass="5583">MPFSTSLKGAMEMGPAVWYFFESGHGNGPCDGIHRPAMVSVDRLSGRRLTQ</sequence>
<comment type="caution">
    <text evidence="1">The sequence shown here is derived from an EMBL/GenBank/DDBJ whole genome shotgun (WGS) entry which is preliminary data.</text>
</comment>